<evidence type="ECO:0000313" key="2">
    <source>
        <dbReference type="Proteomes" id="UP000673375"/>
    </source>
</evidence>
<gene>
    <name evidence="1" type="ORF">I6N96_01210</name>
</gene>
<dbReference type="RefSeq" id="WP_209555675.1">
    <property type="nucleotide sequence ID" value="NZ_JAEDXU010000001.1"/>
</dbReference>
<keyword evidence="2" id="KW-1185">Reference proteome</keyword>
<protein>
    <submittedName>
        <fullName evidence="1">Uncharacterized protein</fullName>
    </submittedName>
</protein>
<dbReference type="EMBL" id="JAEDXU010000001">
    <property type="protein sequence ID" value="MBP1044880.1"/>
    <property type="molecule type" value="Genomic_DNA"/>
</dbReference>
<comment type="caution">
    <text evidence="1">The sequence shown here is derived from an EMBL/GenBank/DDBJ whole genome shotgun (WGS) entry which is preliminary data.</text>
</comment>
<name>A0ABS4CE59_9ENTE</name>
<sequence length="63" mass="7658">MLTEKQNKLIRQAIQEKVVNLEMQIRYENSKPLKNWDAKLSKQLTEDWEEYRLIHEELVRVGC</sequence>
<evidence type="ECO:0000313" key="1">
    <source>
        <dbReference type="EMBL" id="MBP1044880.1"/>
    </source>
</evidence>
<reference evidence="1 2" key="1">
    <citation type="submission" date="2020-12" db="EMBL/GenBank/DDBJ databases">
        <title>Vagococcus allomyrinae sp. nov. and Enterococcus lavae sp. nov., isolated from the larvae of Allomyrina dichotoma.</title>
        <authorList>
            <person name="Lee S.D."/>
        </authorList>
    </citation>
    <scope>NUCLEOTIDE SEQUENCE [LARGE SCALE GENOMIC DNA]</scope>
    <source>
        <strain evidence="1 2">BWM-S5</strain>
    </source>
</reference>
<proteinExistence type="predicted"/>
<accession>A0ABS4CE59</accession>
<dbReference type="Proteomes" id="UP000673375">
    <property type="component" value="Unassembled WGS sequence"/>
</dbReference>
<organism evidence="1 2">
    <name type="scientific">Enterococcus larvae</name>
    <dbReference type="NCBI Taxonomy" id="2794352"/>
    <lineage>
        <taxon>Bacteria</taxon>
        <taxon>Bacillati</taxon>
        <taxon>Bacillota</taxon>
        <taxon>Bacilli</taxon>
        <taxon>Lactobacillales</taxon>
        <taxon>Enterococcaceae</taxon>
        <taxon>Enterococcus</taxon>
    </lineage>
</organism>